<dbReference type="Pfam" id="PF16782">
    <property type="entry name" value="SIL1"/>
    <property type="match status" value="1"/>
</dbReference>
<dbReference type="InterPro" id="IPR016024">
    <property type="entry name" value="ARM-type_fold"/>
</dbReference>
<feature type="signal peptide" evidence="10">
    <location>
        <begin position="1"/>
        <end position="18"/>
    </location>
</feature>
<keyword evidence="6" id="KW-0256">Endoplasmic reticulum</keyword>
<keyword evidence="5 10" id="KW-0732">Signal</keyword>
<proteinExistence type="inferred from homology"/>
<dbReference type="PANTHER" id="PTHR19316:SF34">
    <property type="entry name" value="NUCLEOTIDE EXCHANGE FACTOR SIL1"/>
    <property type="match status" value="1"/>
</dbReference>
<dbReference type="SUPFAM" id="SSF48371">
    <property type="entry name" value="ARM repeat"/>
    <property type="match status" value="1"/>
</dbReference>
<dbReference type="Gene3D" id="1.25.10.10">
    <property type="entry name" value="Leucine-rich Repeat Variant"/>
    <property type="match status" value="1"/>
</dbReference>
<evidence type="ECO:0000256" key="5">
    <source>
        <dbReference type="ARBA" id="ARBA00022729"/>
    </source>
</evidence>
<dbReference type="GO" id="GO:0000774">
    <property type="term" value="F:adenyl-nucleotide exchange factor activity"/>
    <property type="evidence" value="ECO:0007669"/>
    <property type="project" value="InterPro"/>
</dbReference>
<dbReference type="GO" id="GO:0015031">
    <property type="term" value="P:protein transport"/>
    <property type="evidence" value="ECO:0007669"/>
    <property type="project" value="UniProtKB-KW"/>
</dbReference>
<accession>A0A367YBU9</accession>
<dbReference type="STRING" id="5486.A0A367YBU9"/>
<dbReference type="EMBL" id="QLNQ01000024">
    <property type="protein sequence ID" value="RCK63277.1"/>
    <property type="molecule type" value="Genomic_DNA"/>
</dbReference>
<keyword evidence="4" id="KW-0813">Transport</keyword>
<evidence type="ECO:0000256" key="3">
    <source>
        <dbReference type="ARBA" id="ARBA00015352"/>
    </source>
</evidence>
<dbReference type="GO" id="GO:0005783">
    <property type="term" value="C:endoplasmic reticulum"/>
    <property type="evidence" value="ECO:0007669"/>
    <property type="project" value="InterPro"/>
</dbReference>
<dbReference type="Proteomes" id="UP000253472">
    <property type="component" value="Unassembled WGS sequence"/>
</dbReference>
<evidence type="ECO:0000256" key="2">
    <source>
        <dbReference type="ARBA" id="ARBA00011799"/>
    </source>
</evidence>
<keyword evidence="12" id="KW-1185">Reference proteome</keyword>
<dbReference type="InterPro" id="IPR011989">
    <property type="entry name" value="ARM-like"/>
</dbReference>
<feature type="region of interest" description="Disordered" evidence="9">
    <location>
        <begin position="116"/>
        <end position="135"/>
    </location>
</feature>
<organism evidence="11 12">
    <name type="scientific">Candida viswanathii</name>
    <dbReference type="NCBI Taxonomy" id="5486"/>
    <lineage>
        <taxon>Eukaryota</taxon>
        <taxon>Fungi</taxon>
        <taxon>Dikarya</taxon>
        <taxon>Ascomycota</taxon>
        <taxon>Saccharomycotina</taxon>
        <taxon>Pichiomycetes</taxon>
        <taxon>Debaryomycetaceae</taxon>
        <taxon>Candida/Lodderomyces clade</taxon>
        <taxon>Candida</taxon>
    </lineage>
</organism>
<evidence type="ECO:0000256" key="8">
    <source>
        <dbReference type="ARBA" id="ARBA00023010"/>
    </source>
</evidence>
<evidence type="ECO:0000313" key="11">
    <source>
        <dbReference type="EMBL" id="RCK63277.1"/>
    </source>
</evidence>
<comment type="similarity">
    <text evidence="1">Belongs to the SIL1 family.</text>
</comment>
<evidence type="ECO:0000256" key="4">
    <source>
        <dbReference type="ARBA" id="ARBA00022448"/>
    </source>
</evidence>
<reference evidence="11 12" key="1">
    <citation type="submission" date="2018-06" db="EMBL/GenBank/DDBJ databases">
        <title>Whole genome sequencing of Candida tropicalis (genome annotated by CSBL at Korea University).</title>
        <authorList>
            <person name="Ahn J."/>
        </authorList>
    </citation>
    <scope>NUCLEOTIDE SEQUENCE [LARGE SCALE GENOMIC DNA]</scope>
    <source>
        <strain evidence="11 12">ATCC 20962</strain>
    </source>
</reference>
<gene>
    <name evidence="11" type="primary">SIL1_1</name>
    <name evidence="11" type="ORF">Cantr_10209</name>
</gene>
<evidence type="ECO:0000313" key="12">
    <source>
        <dbReference type="Proteomes" id="UP000253472"/>
    </source>
</evidence>
<comment type="caution">
    <text evidence="11">The sequence shown here is derived from an EMBL/GenBank/DDBJ whole genome shotgun (WGS) entry which is preliminary data.</text>
</comment>
<sequence>MKLSVLLLLAIQLVSIKGLIVDTSEELICPDPENPLDCYPKIFIPTEEWQVIKEGQEIPPGLHVRLNIDTLEKEAKLMDAEAQDEVPVQELVVDGELQDHSKEAIQENLQKIHEKKHPEVKQDHSHRSKVNKDDLNNFDSASLEVENYKPGESDIERLNTALDTLEELSHDIEFGEKLTADKNIFQSLLRIADTVNDAKVEEKAYRIMGSSLRNNPEAINNLLANFDSDFVGNLFSQLAAKDDILQKRILGIIQALSQNGHFTREYFSFDHSSGLDNLIEIFPQLGSESQVRASNILEDLQLFPVTNDRRSLEDQDPESRVSKFIQNSFVNNKLDENNFKPYFNQLAKLHEGNKDLKPTHDFLAWLAEEAELRKENKKRDDYSQADKDFDEFMLRARHEVFGNPMGMRKAIADEL</sequence>
<keyword evidence="8" id="KW-0811">Translocation</keyword>
<protein>
    <recommendedName>
        <fullName evidence="3">Nucleotide exchange factor SIL1</fullName>
    </recommendedName>
</protein>
<evidence type="ECO:0000256" key="10">
    <source>
        <dbReference type="SAM" id="SignalP"/>
    </source>
</evidence>
<name>A0A367YBU9_9ASCO</name>
<evidence type="ECO:0000256" key="6">
    <source>
        <dbReference type="ARBA" id="ARBA00022824"/>
    </source>
</evidence>
<feature type="chain" id="PRO_5016712373" description="Nucleotide exchange factor SIL1" evidence="10">
    <location>
        <begin position="19"/>
        <end position="415"/>
    </location>
</feature>
<evidence type="ECO:0000256" key="9">
    <source>
        <dbReference type="SAM" id="MobiDB-lite"/>
    </source>
</evidence>
<evidence type="ECO:0000256" key="1">
    <source>
        <dbReference type="ARBA" id="ARBA00010588"/>
    </source>
</evidence>
<comment type="subunit">
    <text evidence="2">Interacts with KAR2.</text>
</comment>
<dbReference type="AlphaFoldDB" id="A0A367YBU9"/>
<dbReference type="PANTHER" id="PTHR19316">
    <property type="entry name" value="PROTEIN FOLDING REGULATOR"/>
    <property type="match status" value="1"/>
</dbReference>
<dbReference type="InterPro" id="IPR031884">
    <property type="entry name" value="Sil1_fungi"/>
</dbReference>
<dbReference type="OrthoDB" id="448649at2759"/>
<dbReference type="InterPro" id="IPR050693">
    <property type="entry name" value="Hsp70_NEF-Inhibitors"/>
</dbReference>
<evidence type="ECO:0000256" key="7">
    <source>
        <dbReference type="ARBA" id="ARBA00022927"/>
    </source>
</evidence>
<keyword evidence="7" id="KW-0653">Protein transport</keyword>